<sequence>MASRALAYCVRSVARASARLNHGSVLTRSACAPLVSNQRPLSVISCSQRTRWTELVR</sequence>
<comment type="caution">
    <text evidence="1">The sequence shown here is derived from an EMBL/GenBank/DDBJ whole genome shotgun (WGS) entry which is preliminary data.</text>
</comment>
<proteinExistence type="predicted"/>
<dbReference type="Proteomes" id="UP001529510">
    <property type="component" value="Unassembled WGS sequence"/>
</dbReference>
<dbReference type="EMBL" id="JAMKFB020000003">
    <property type="protein sequence ID" value="KAL0197431.1"/>
    <property type="molecule type" value="Genomic_DNA"/>
</dbReference>
<reference evidence="1 2" key="1">
    <citation type="submission" date="2024-05" db="EMBL/GenBank/DDBJ databases">
        <title>Genome sequencing and assembly of Indian major carp, Cirrhinus mrigala (Hamilton, 1822).</title>
        <authorList>
            <person name="Mohindra V."/>
            <person name="Chowdhury L.M."/>
            <person name="Lal K."/>
            <person name="Jena J.K."/>
        </authorList>
    </citation>
    <scope>NUCLEOTIDE SEQUENCE [LARGE SCALE GENOMIC DNA]</scope>
    <source>
        <strain evidence="1">CM1030</strain>
        <tissue evidence="1">Blood</tissue>
    </source>
</reference>
<accession>A0ABD0RHS4</accession>
<evidence type="ECO:0000313" key="2">
    <source>
        <dbReference type="Proteomes" id="UP001529510"/>
    </source>
</evidence>
<organism evidence="1 2">
    <name type="scientific">Cirrhinus mrigala</name>
    <name type="common">Mrigala</name>
    <dbReference type="NCBI Taxonomy" id="683832"/>
    <lineage>
        <taxon>Eukaryota</taxon>
        <taxon>Metazoa</taxon>
        <taxon>Chordata</taxon>
        <taxon>Craniata</taxon>
        <taxon>Vertebrata</taxon>
        <taxon>Euteleostomi</taxon>
        <taxon>Actinopterygii</taxon>
        <taxon>Neopterygii</taxon>
        <taxon>Teleostei</taxon>
        <taxon>Ostariophysi</taxon>
        <taxon>Cypriniformes</taxon>
        <taxon>Cyprinidae</taxon>
        <taxon>Labeoninae</taxon>
        <taxon>Labeonini</taxon>
        <taxon>Cirrhinus</taxon>
    </lineage>
</organism>
<evidence type="ECO:0000313" key="1">
    <source>
        <dbReference type="EMBL" id="KAL0197431.1"/>
    </source>
</evidence>
<protein>
    <submittedName>
        <fullName evidence="1">Uncharacterized protein</fullName>
    </submittedName>
</protein>
<feature type="non-terminal residue" evidence="1">
    <location>
        <position position="57"/>
    </location>
</feature>
<name>A0ABD0RHS4_CIRMR</name>
<dbReference type="AlphaFoldDB" id="A0ABD0RHS4"/>
<keyword evidence="2" id="KW-1185">Reference proteome</keyword>
<gene>
    <name evidence="1" type="ORF">M9458_005971</name>
</gene>